<name>A0ACC1RTZ8_9APHY</name>
<accession>A0ACC1RTZ8</accession>
<evidence type="ECO:0000313" key="1">
    <source>
        <dbReference type="EMBL" id="KAJ3525734.1"/>
    </source>
</evidence>
<comment type="caution">
    <text evidence="1">The sequence shown here is derived from an EMBL/GenBank/DDBJ whole genome shotgun (WGS) entry which is preliminary data.</text>
</comment>
<organism evidence="1 2">
    <name type="scientific">Phlebia brevispora</name>
    <dbReference type="NCBI Taxonomy" id="194682"/>
    <lineage>
        <taxon>Eukaryota</taxon>
        <taxon>Fungi</taxon>
        <taxon>Dikarya</taxon>
        <taxon>Basidiomycota</taxon>
        <taxon>Agaricomycotina</taxon>
        <taxon>Agaricomycetes</taxon>
        <taxon>Polyporales</taxon>
        <taxon>Meruliaceae</taxon>
        <taxon>Phlebia</taxon>
    </lineage>
</organism>
<dbReference type="EMBL" id="JANHOG010002223">
    <property type="protein sequence ID" value="KAJ3525734.1"/>
    <property type="molecule type" value="Genomic_DNA"/>
</dbReference>
<reference evidence="1" key="1">
    <citation type="submission" date="2022-07" db="EMBL/GenBank/DDBJ databases">
        <title>Genome Sequence of Phlebia brevispora.</title>
        <authorList>
            <person name="Buettner E."/>
        </authorList>
    </citation>
    <scope>NUCLEOTIDE SEQUENCE</scope>
    <source>
        <strain evidence="1">MPL23</strain>
    </source>
</reference>
<dbReference type="Proteomes" id="UP001148662">
    <property type="component" value="Unassembled WGS sequence"/>
</dbReference>
<gene>
    <name evidence="1" type="ORF">NM688_g8360</name>
</gene>
<sequence length="518" mass="56190">MPQTRQDSNLSTWDPHELESLRAQSTQWYLCYRTSSCRNDPVEARQQRPCSSTFTTAVSLCRRAAITKRQRQDNVIGIICGTIDTTLESSRGISSPYIKDLPVCFDPFSPRALIRLEALVLSSLSAGLPQTRLSFPWRSFSYSASHSSGLKRMRRISRSPVLGELSQAKQLSAPILIVHQKPVATYPRNDMEGMAQSVVDTLSPMFNASGVIPTLTADQPAYLMAAISRTDYLSGNTTYKELVLNNMNTFVSLNPAISTTIIPIWGLAAASAFRAYNDSTSLALAVQTWNQVSPYQIQPQDADSGLATAIHDPIPASCNGSSVVGGVFAYPSGSTAQDAQLRPTAVDGETLGAFVALSAHLYELTGDSKYLNAAESGAEFLQNHMQAPQGVSLDTFTVAGCQAVDIQPLTYITGFSIWGLSVLATHNTSWTSFLNTLVSTSVPYTGWTNSSSGIVTEGSSDETDNFAQPSDVLTDGTTSCLKAVWIRGLHEAWTRMDPTSAPAKYIEAYLYVQLTCSY</sequence>
<protein>
    <submittedName>
        <fullName evidence="1">Uncharacterized protein</fullName>
    </submittedName>
</protein>
<evidence type="ECO:0000313" key="2">
    <source>
        <dbReference type="Proteomes" id="UP001148662"/>
    </source>
</evidence>
<proteinExistence type="predicted"/>
<keyword evidence="2" id="KW-1185">Reference proteome</keyword>